<dbReference type="Gene3D" id="3.40.50.1000">
    <property type="entry name" value="HAD superfamily/HAD-like"/>
    <property type="match status" value="1"/>
</dbReference>
<keyword evidence="5" id="KW-0378">Hydrolase</keyword>
<dbReference type="RefSeq" id="WP_067330248.1">
    <property type="nucleotide sequence ID" value="NZ_LNKT01000012.1"/>
</dbReference>
<dbReference type="InterPro" id="IPR023214">
    <property type="entry name" value="HAD_sf"/>
</dbReference>
<reference evidence="5 6" key="1">
    <citation type="submission" date="2015-11" db="EMBL/GenBank/DDBJ databases">
        <title>Draft genome of Sulfurovum riftiae 1812E, a member of the Epsilonproteobacteria isolated from the tube of the deep-sea hydrothermal vent tubewom Riftia pachyptila.</title>
        <authorList>
            <person name="Vetriani C."/>
            <person name="Giovannelli D."/>
        </authorList>
    </citation>
    <scope>NUCLEOTIDE SEQUENCE [LARGE SCALE GENOMIC DNA]</scope>
    <source>
        <strain evidence="5 6">1812E</strain>
    </source>
</reference>
<sequence length="214" mass="23522">MKKETIILFDLDGTLIDSTEAILESFGVAFTHFGEAVPDDEVIKAQIGHPLDWMFLSLGVKEESIWDHVAAYKKHYRKISKAKTVLLPDAKAAVEKAAEFAILGVVTTKTAEYSIELLEHMGLMDYFEVLIGRENVEHPKPHPEPIHKALVRLPRIKGDSWMIGDTCMDMLSAKSAEIKGVAVSCGYGSMEALSECSGIICANALDAVTFIAKK</sequence>
<dbReference type="EMBL" id="LNKT01000012">
    <property type="protein sequence ID" value="KYJ86825.1"/>
    <property type="molecule type" value="Genomic_DNA"/>
</dbReference>
<dbReference type="InterPro" id="IPR041492">
    <property type="entry name" value="HAD_2"/>
</dbReference>
<keyword evidence="6" id="KW-1185">Reference proteome</keyword>
<dbReference type="InterPro" id="IPR050155">
    <property type="entry name" value="HAD-like_hydrolase_sf"/>
</dbReference>
<evidence type="ECO:0000256" key="2">
    <source>
        <dbReference type="ARBA" id="ARBA00004818"/>
    </source>
</evidence>
<comment type="catalytic activity">
    <reaction evidence="1">
        <text>2-phosphoglycolate + H2O = glycolate + phosphate</text>
        <dbReference type="Rhea" id="RHEA:14369"/>
        <dbReference type="ChEBI" id="CHEBI:15377"/>
        <dbReference type="ChEBI" id="CHEBI:29805"/>
        <dbReference type="ChEBI" id="CHEBI:43474"/>
        <dbReference type="ChEBI" id="CHEBI:58033"/>
        <dbReference type="EC" id="3.1.3.18"/>
    </reaction>
</comment>
<dbReference type="OrthoDB" id="9793014at2"/>
<dbReference type="Pfam" id="PF13419">
    <property type="entry name" value="HAD_2"/>
    <property type="match status" value="1"/>
</dbReference>
<gene>
    <name evidence="5" type="ORF">AS592_08345</name>
</gene>
<protein>
    <recommendedName>
        <fullName evidence="4">phosphoglycolate phosphatase</fullName>
        <ecNumber evidence="4">3.1.3.18</ecNumber>
    </recommendedName>
</protein>
<dbReference type="SUPFAM" id="SSF56784">
    <property type="entry name" value="HAD-like"/>
    <property type="match status" value="1"/>
</dbReference>
<accession>A0A151CH01</accession>
<evidence type="ECO:0000313" key="5">
    <source>
        <dbReference type="EMBL" id="KYJ86825.1"/>
    </source>
</evidence>
<comment type="caution">
    <text evidence="5">The sequence shown here is derived from an EMBL/GenBank/DDBJ whole genome shotgun (WGS) entry which is preliminary data.</text>
</comment>
<dbReference type="Gene3D" id="1.10.150.240">
    <property type="entry name" value="Putative phosphatase, domain 2"/>
    <property type="match status" value="1"/>
</dbReference>
<dbReference type="InterPro" id="IPR036412">
    <property type="entry name" value="HAD-like_sf"/>
</dbReference>
<dbReference type="PANTHER" id="PTHR43434:SF1">
    <property type="entry name" value="PHOSPHOGLYCOLATE PHOSPHATASE"/>
    <property type="match status" value="1"/>
</dbReference>
<comment type="pathway">
    <text evidence="2">Organic acid metabolism; glycolate biosynthesis; glycolate from 2-phosphoglycolate: step 1/1.</text>
</comment>
<name>A0A151CH01_9BACT</name>
<dbReference type="PANTHER" id="PTHR43434">
    <property type="entry name" value="PHOSPHOGLYCOLATE PHOSPHATASE"/>
    <property type="match status" value="1"/>
</dbReference>
<proteinExistence type="inferred from homology"/>
<evidence type="ECO:0000256" key="4">
    <source>
        <dbReference type="ARBA" id="ARBA00013078"/>
    </source>
</evidence>
<evidence type="ECO:0000313" key="6">
    <source>
        <dbReference type="Proteomes" id="UP000075359"/>
    </source>
</evidence>
<comment type="similarity">
    <text evidence="3">Belongs to the HAD-like hydrolase superfamily. CbbY/CbbZ/Gph/YieH family.</text>
</comment>
<organism evidence="5 6">
    <name type="scientific">Sulfurovum riftiae</name>
    <dbReference type="NCBI Taxonomy" id="1630136"/>
    <lineage>
        <taxon>Bacteria</taxon>
        <taxon>Pseudomonadati</taxon>
        <taxon>Campylobacterota</taxon>
        <taxon>Epsilonproteobacteria</taxon>
        <taxon>Campylobacterales</taxon>
        <taxon>Sulfurovaceae</taxon>
        <taxon>Sulfurovum</taxon>
    </lineage>
</organism>
<dbReference type="InterPro" id="IPR023198">
    <property type="entry name" value="PGP-like_dom2"/>
</dbReference>
<dbReference type="GO" id="GO:0008967">
    <property type="term" value="F:phosphoglycolate phosphatase activity"/>
    <property type="evidence" value="ECO:0007669"/>
    <property type="project" value="UniProtKB-EC"/>
</dbReference>
<dbReference type="STRING" id="1630136.AS592_08345"/>
<evidence type="ECO:0000256" key="1">
    <source>
        <dbReference type="ARBA" id="ARBA00000830"/>
    </source>
</evidence>
<dbReference type="SFLD" id="SFLDG01129">
    <property type="entry name" value="C1.5:_HAD__Beta-PGM__Phosphata"/>
    <property type="match status" value="1"/>
</dbReference>
<dbReference type="EC" id="3.1.3.18" evidence="4"/>
<evidence type="ECO:0000256" key="3">
    <source>
        <dbReference type="ARBA" id="ARBA00006171"/>
    </source>
</evidence>
<dbReference type="Proteomes" id="UP000075359">
    <property type="component" value="Unassembled WGS sequence"/>
</dbReference>
<dbReference type="AlphaFoldDB" id="A0A151CH01"/>
<dbReference type="GO" id="GO:0006281">
    <property type="term" value="P:DNA repair"/>
    <property type="evidence" value="ECO:0007669"/>
    <property type="project" value="TreeGrafter"/>
</dbReference>
<dbReference type="SFLD" id="SFLDS00003">
    <property type="entry name" value="Haloacid_Dehalogenase"/>
    <property type="match status" value="1"/>
</dbReference>